<protein>
    <recommendedName>
        <fullName evidence="4">Transposase</fullName>
    </recommendedName>
</protein>
<proteinExistence type="predicted"/>
<dbReference type="EMBL" id="FNRV01000001">
    <property type="protein sequence ID" value="SED53089.1"/>
    <property type="molecule type" value="Genomic_DNA"/>
</dbReference>
<evidence type="ECO:0008006" key="4">
    <source>
        <dbReference type="Google" id="ProtNLM"/>
    </source>
</evidence>
<gene>
    <name evidence="2" type="ORF">SAMN05216205_5478</name>
</gene>
<dbReference type="Proteomes" id="UP000199665">
    <property type="component" value="Unassembled WGS sequence"/>
</dbReference>
<keyword evidence="3" id="KW-1185">Reference proteome</keyword>
<reference evidence="2 3" key="1">
    <citation type="submission" date="2016-10" db="EMBL/GenBank/DDBJ databases">
        <authorList>
            <person name="Varghese N."/>
            <person name="Submissions S."/>
        </authorList>
    </citation>
    <scope>NUCLEOTIDE SEQUENCE [LARGE SCALE GENOMIC DNA]</scope>
    <source>
        <strain evidence="2 3">DSM 18327</strain>
    </source>
</reference>
<name>A0ABY0YG42_9PSED</name>
<sequence length="113" mass="12531">MYSGADNTGIQTVGVIVDVHRGQARSHKDLRGTQNRRSEPAREKRADNAVIQTASVIVDVHREQARSYRDLRRSVGASLLAKNVRAPRAFRRPALSLTSIASRLAPTWICVDL</sequence>
<organism evidence="2 3">
    <name type="scientific">Pseudomonas mohnii</name>
    <dbReference type="NCBI Taxonomy" id="395600"/>
    <lineage>
        <taxon>Bacteria</taxon>
        <taxon>Pseudomonadati</taxon>
        <taxon>Pseudomonadota</taxon>
        <taxon>Gammaproteobacteria</taxon>
        <taxon>Pseudomonadales</taxon>
        <taxon>Pseudomonadaceae</taxon>
        <taxon>Pseudomonas</taxon>
    </lineage>
</organism>
<comment type="caution">
    <text evidence="2">The sequence shown here is derived from an EMBL/GenBank/DDBJ whole genome shotgun (WGS) entry which is preliminary data.</text>
</comment>
<evidence type="ECO:0000256" key="1">
    <source>
        <dbReference type="SAM" id="MobiDB-lite"/>
    </source>
</evidence>
<feature type="region of interest" description="Disordered" evidence="1">
    <location>
        <begin position="21"/>
        <end position="46"/>
    </location>
</feature>
<evidence type="ECO:0000313" key="3">
    <source>
        <dbReference type="Proteomes" id="UP000199665"/>
    </source>
</evidence>
<evidence type="ECO:0000313" key="2">
    <source>
        <dbReference type="EMBL" id="SED53089.1"/>
    </source>
</evidence>
<accession>A0ABY0YG42</accession>